<sequence>MDKNYTDINSKIISEWSEKGWKWGQPISHEIFEKARNNDWFVLLTPTKPVPKEWFGKMENTKVLGLASGGGQQMPIFTALGAKCTVLDYSEKQLLSEKEVAMRENYEIKLVRADMTKPLPFENEVFDLIFHPVSNCYIEDVIPVWKECYRVLKKGGILLAGLDNGINFIIDEKETEIIQKLPFNPLKDKELYKTSIKNDWGIQFSHTIEEQIGGQLQAGFLLTDIYQDTNGEGRLHELNIPCFYATRAVKID</sequence>
<feature type="domain" description="Methyltransferase type 11" evidence="1">
    <location>
        <begin position="65"/>
        <end position="159"/>
    </location>
</feature>
<dbReference type="GO" id="GO:0008757">
    <property type="term" value="F:S-adenosylmethionine-dependent methyltransferase activity"/>
    <property type="evidence" value="ECO:0007669"/>
    <property type="project" value="InterPro"/>
</dbReference>
<dbReference type="EMBL" id="CP020953">
    <property type="protein sequence ID" value="AWI05751.1"/>
    <property type="molecule type" value="Genomic_DNA"/>
</dbReference>
<dbReference type="SUPFAM" id="SSF53335">
    <property type="entry name" value="S-adenosyl-L-methionine-dependent methyltransferases"/>
    <property type="match status" value="1"/>
</dbReference>
<dbReference type="CDD" id="cd02440">
    <property type="entry name" value="AdoMet_MTases"/>
    <property type="match status" value="1"/>
</dbReference>
<dbReference type="OrthoDB" id="9772751at2"/>
<gene>
    <name evidence="2" type="ORF">B9W14_15010</name>
</gene>
<dbReference type="Gene3D" id="3.40.50.150">
    <property type="entry name" value="Vaccinia Virus protein VP39"/>
    <property type="match status" value="1"/>
</dbReference>
<proteinExistence type="predicted"/>
<accession>A0A2U8DTG3</accession>
<dbReference type="GO" id="GO:0032259">
    <property type="term" value="P:methylation"/>
    <property type="evidence" value="ECO:0007669"/>
    <property type="project" value="UniProtKB-KW"/>
</dbReference>
<evidence type="ECO:0000259" key="1">
    <source>
        <dbReference type="Pfam" id="PF08241"/>
    </source>
</evidence>
<evidence type="ECO:0000313" key="3">
    <source>
        <dbReference type="Proteomes" id="UP000244910"/>
    </source>
</evidence>
<protein>
    <submittedName>
        <fullName evidence="2">SAM-dependent methyltransferase</fullName>
    </submittedName>
</protein>
<name>A0A2U8DTG3_9CLOT</name>
<evidence type="ECO:0000313" key="2">
    <source>
        <dbReference type="EMBL" id="AWI05751.1"/>
    </source>
</evidence>
<dbReference type="InterPro" id="IPR029063">
    <property type="entry name" value="SAM-dependent_MTases_sf"/>
</dbReference>
<reference evidence="3" key="1">
    <citation type="submission" date="2017-04" db="EMBL/GenBank/DDBJ databases">
        <authorList>
            <person name="Song Y."/>
            <person name="Cho B.-K."/>
        </authorList>
    </citation>
    <scope>NUCLEOTIDE SEQUENCE [LARGE SCALE GENOMIC DNA]</scope>
    <source>
        <strain evidence="3">SL1</strain>
    </source>
</reference>
<dbReference type="Pfam" id="PF08241">
    <property type="entry name" value="Methyltransf_11"/>
    <property type="match status" value="1"/>
</dbReference>
<keyword evidence="2" id="KW-0489">Methyltransferase</keyword>
<dbReference type="InterPro" id="IPR013216">
    <property type="entry name" value="Methyltransf_11"/>
</dbReference>
<keyword evidence="2" id="KW-0808">Transferase</keyword>
<dbReference type="RefSeq" id="WP_032076811.1">
    <property type="nucleotide sequence ID" value="NZ_CP020953.1"/>
</dbReference>
<dbReference type="Proteomes" id="UP000244910">
    <property type="component" value="Chromosome"/>
</dbReference>
<organism evidence="2 3">
    <name type="scientific">Clostridium drakei</name>
    <dbReference type="NCBI Taxonomy" id="332101"/>
    <lineage>
        <taxon>Bacteria</taxon>
        <taxon>Bacillati</taxon>
        <taxon>Bacillota</taxon>
        <taxon>Clostridia</taxon>
        <taxon>Eubacteriales</taxon>
        <taxon>Clostridiaceae</taxon>
        <taxon>Clostridium</taxon>
    </lineage>
</organism>
<dbReference type="KEGG" id="cdrk:B9W14_15010"/>
<dbReference type="AlphaFoldDB" id="A0A2U8DTG3"/>
<keyword evidence="3" id="KW-1185">Reference proteome</keyword>